<evidence type="ECO:0000256" key="5">
    <source>
        <dbReference type="ARBA" id="ARBA00022496"/>
    </source>
</evidence>
<keyword evidence="4 14" id="KW-1134">Transmembrane beta strand</keyword>
<dbReference type="InterPro" id="IPR012910">
    <property type="entry name" value="Plug_dom"/>
</dbReference>
<evidence type="ECO:0008006" key="22">
    <source>
        <dbReference type="Google" id="ProtNLM"/>
    </source>
</evidence>
<keyword evidence="6 14" id="KW-0812">Transmembrane</keyword>
<dbReference type="Pfam" id="PF00593">
    <property type="entry name" value="TonB_dep_Rec_b-barrel"/>
    <property type="match status" value="1"/>
</dbReference>
<keyword evidence="8" id="KW-0408">Iron</keyword>
<keyword evidence="13 14" id="KW-0998">Cell outer membrane</keyword>
<dbReference type="NCBIfam" id="TIGR01783">
    <property type="entry name" value="TonB-siderophor"/>
    <property type="match status" value="1"/>
</dbReference>
<keyword evidence="3 14" id="KW-0813">Transport</keyword>
<dbReference type="Gene3D" id="2.40.170.20">
    <property type="entry name" value="TonB-dependent receptor, beta-barrel domain"/>
    <property type="match status" value="1"/>
</dbReference>
<gene>
    <name evidence="20" type="ORF">B1812_06535</name>
</gene>
<dbReference type="PROSITE" id="PS52016">
    <property type="entry name" value="TONB_DEPENDENT_REC_3"/>
    <property type="match status" value="1"/>
</dbReference>
<dbReference type="GO" id="GO:0009279">
    <property type="term" value="C:cell outer membrane"/>
    <property type="evidence" value="ECO:0007669"/>
    <property type="project" value="UniProtKB-SubCell"/>
</dbReference>
<feature type="domain" description="TonB-dependent receptor-like beta-barrel" evidence="18">
    <location>
        <begin position="300"/>
        <end position="803"/>
    </location>
</feature>
<evidence type="ECO:0000256" key="14">
    <source>
        <dbReference type="PROSITE-ProRule" id="PRU01360"/>
    </source>
</evidence>
<name>A0A1W6MT88_9HYPH</name>
<evidence type="ECO:0000256" key="2">
    <source>
        <dbReference type="ARBA" id="ARBA00009810"/>
    </source>
</evidence>
<feature type="compositionally biased region" description="Polar residues" evidence="16">
    <location>
        <begin position="85"/>
        <end position="97"/>
    </location>
</feature>
<evidence type="ECO:0000256" key="1">
    <source>
        <dbReference type="ARBA" id="ARBA00004571"/>
    </source>
</evidence>
<evidence type="ECO:0000256" key="17">
    <source>
        <dbReference type="SAM" id="SignalP"/>
    </source>
</evidence>
<dbReference type="InterPro" id="IPR037066">
    <property type="entry name" value="Plug_dom_sf"/>
</dbReference>
<evidence type="ECO:0000256" key="9">
    <source>
        <dbReference type="ARBA" id="ARBA00023065"/>
    </source>
</evidence>
<dbReference type="PANTHER" id="PTHR32552">
    <property type="entry name" value="FERRICHROME IRON RECEPTOR-RELATED"/>
    <property type="match status" value="1"/>
</dbReference>
<dbReference type="Gene3D" id="2.170.130.10">
    <property type="entry name" value="TonB-dependent receptor, plug domain"/>
    <property type="match status" value="1"/>
</dbReference>
<evidence type="ECO:0000313" key="21">
    <source>
        <dbReference type="Proteomes" id="UP000193978"/>
    </source>
</evidence>
<proteinExistence type="inferred from homology"/>
<dbReference type="RefSeq" id="WP_158658633.1">
    <property type="nucleotide sequence ID" value="NZ_AP027149.1"/>
</dbReference>
<dbReference type="EMBL" id="CP019948">
    <property type="protein sequence ID" value="ARN80787.1"/>
    <property type="molecule type" value="Genomic_DNA"/>
</dbReference>
<keyword evidence="7 17" id="KW-0732">Signal</keyword>
<feature type="chain" id="PRO_5013117303" description="TonB-dependent receptor" evidence="17">
    <location>
        <begin position="25"/>
        <end position="838"/>
    </location>
</feature>
<evidence type="ECO:0000259" key="18">
    <source>
        <dbReference type="Pfam" id="PF00593"/>
    </source>
</evidence>
<comment type="similarity">
    <text evidence="2 14 15">Belongs to the TonB-dependent receptor family.</text>
</comment>
<evidence type="ECO:0000256" key="6">
    <source>
        <dbReference type="ARBA" id="ARBA00022692"/>
    </source>
</evidence>
<evidence type="ECO:0000256" key="15">
    <source>
        <dbReference type="RuleBase" id="RU003357"/>
    </source>
</evidence>
<dbReference type="InterPro" id="IPR039426">
    <property type="entry name" value="TonB-dep_rcpt-like"/>
</dbReference>
<organism evidence="20 21">
    <name type="scientific">Methylocystis bryophila</name>
    <dbReference type="NCBI Taxonomy" id="655015"/>
    <lineage>
        <taxon>Bacteria</taxon>
        <taxon>Pseudomonadati</taxon>
        <taxon>Pseudomonadota</taxon>
        <taxon>Alphaproteobacteria</taxon>
        <taxon>Hyphomicrobiales</taxon>
        <taxon>Methylocystaceae</taxon>
        <taxon>Methylocystis</taxon>
    </lineage>
</organism>
<evidence type="ECO:0000313" key="20">
    <source>
        <dbReference type="EMBL" id="ARN80787.1"/>
    </source>
</evidence>
<dbReference type="SUPFAM" id="SSF56935">
    <property type="entry name" value="Porins"/>
    <property type="match status" value="1"/>
</dbReference>
<evidence type="ECO:0000256" key="13">
    <source>
        <dbReference type="ARBA" id="ARBA00023237"/>
    </source>
</evidence>
<evidence type="ECO:0000256" key="7">
    <source>
        <dbReference type="ARBA" id="ARBA00022729"/>
    </source>
</evidence>
<keyword evidence="10 15" id="KW-0798">TonB box</keyword>
<dbReference type="OrthoDB" id="9760333at2"/>
<keyword evidence="5" id="KW-0410">Iron transport</keyword>
<comment type="subcellular location">
    <subcellularLocation>
        <location evidence="1 14">Cell outer membrane</location>
        <topology evidence="1 14">Multi-pass membrane protein</topology>
    </subcellularLocation>
</comment>
<evidence type="ECO:0000256" key="8">
    <source>
        <dbReference type="ARBA" id="ARBA00023004"/>
    </source>
</evidence>
<dbReference type="KEGG" id="mbry:B1812_06535"/>
<keyword evidence="11 14" id="KW-0472">Membrane</keyword>
<evidence type="ECO:0000256" key="11">
    <source>
        <dbReference type="ARBA" id="ARBA00023136"/>
    </source>
</evidence>
<evidence type="ECO:0000259" key="19">
    <source>
        <dbReference type="Pfam" id="PF07715"/>
    </source>
</evidence>
<accession>A0A1W6MT88</accession>
<protein>
    <recommendedName>
        <fullName evidence="22">TonB-dependent receptor</fullName>
    </recommendedName>
</protein>
<dbReference type="InterPro" id="IPR010105">
    <property type="entry name" value="TonB_sidphr_rcpt"/>
</dbReference>
<keyword evidence="12" id="KW-0675">Receptor</keyword>
<dbReference type="AlphaFoldDB" id="A0A1W6MT88"/>
<evidence type="ECO:0000256" key="16">
    <source>
        <dbReference type="SAM" id="MobiDB-lite"/>
    </source>
</evidence>
<dbReference type="STRING" id="655015.B1812_06535"/>
<dbReference type="PANTHER" id="PTHR32552:SF68">
    <property type="entry name" value="FERRICHROME OUTER MEMBRANE TRANSPORTER_PHAGE RECEPTOR"/>
    <property type="match status" value="1"/>
</dbReference>
<dbReference type="Proteomes" id="UP000193978">
    <property type="component" value="Chromosome"/>
</dbReference>
<feature type="signal peptide" evidence="17">
    <location>
        <begin position="1"/>
        <end position="24"/>
    </location>
</feature>
<dbReference type="InterPro" id="IPR036942">
    <property type="entry name" value="Beta-barrel_TonB_sf"/>
</dbReference>
<keyword evidence="21" id="KW-1185">Reference proteome</keyword>
<reference evidence="20 21" key="1">
    <citation type="submission" date="2017-02" db="EMBL/GenBank/DDBJ databases">
        <authorList>
            <person name="Peterson S.W."/>
        </authorList>
    </citation>
    <scope>NUCLEOTIDE SEQUENCE [LARGE SCALE GENOMIC DNA]</scope>
    <source>
        <strain evidence="20 21">S285</strain>
    </source>
</reference>
<feature type="region of interest" description="Disordered" evidence="16">
    <location>
        <begin position="31"/>
        <end position="98"/>
    </location>
</feature>
<feature type="domain" description="TonB-dependent receptor plug" evidence="19">
    <location>
        <begin position="116"/>
        <end position="217"/>
    </location>
</feature>
<dbReference type="GO" id="GO:0015344">
    <property type="term" value="F:siderophore uptake transmembrane transporter activity"/>
    <property type="evidence" value="ECO:0007669"/>
    <property type="project" value="TreeGrafter"/>
</dbReference>
<keyword evidence="9" id="KW-0406">Ion transport</keyword>
<dbReference type="Pfam" id="PF07715">
    <property type="entry name" value="Plug"/>
    <property type="match status" value="1"/>
</dbReference>
<evidence type="ECO:0000256" key="3">
    <source>
        <dbReference type="ARBA" id="ARBA00022448"/>
    </source>
</evidence>
<dbReference type="InterPro" id="IPR000531">
    <property type="entry name" value="Beta-barrel_TonB"/>
</dbReference>
<evidence type="ECO:0000256" key="4">
    <source>
        <dbReference type="ARBA" id="ARBA00022452"/>
    </source>
</evidence>
<evidence type="ECO:0000256" key="10">
    <source>
        <dbReference type="ARBA" id="ARBA00023077"/>
    </source>
</evidence>
<dbReference type="CDD" id="cd01347">
    <property type="entry name" value="ligand_gated_channel"/>
    <property type="match status" value="1"/>
</dbReference>
<evidence type="ECO:0000256" key="12">
    <source>
        <dbReference type="ARBA" id="ARBA00023170"/>
    </source>
</evidence>
<sequence>MPRSTLLRGASICAVALVAVPSLAQQNLPTIEINTPKTRPKAMPQQHARTSGGPRLRAAQAPAEPVAPVPSPPAEAGSPYAALPPSQTAQLTQQSGDRYTGYDAQKAISAKIDAPLMQTPISVKVVTREQMDDQPHFNVNETIATNVSSVALLPSDCSSSQNLIVRGFPTGSNQIAQVYRNGLLDPNEYCPSTANLQAIEVVKGPASVLYGRSEPGGLVDFVTRQPLETPYYSLTEQAGGFGSTRTFVDATGPLTSDKSWLYRVDAEITRDGSFINHVWSQRNFGSGVLTFHPTEQFKANLRAEYQDSSNVDTQPNFPAFGNHPAPIPINTYLEDISFTGANPDQSLKRYVNFDWSYDLNKDWNITQRFAYNNSRNMTTNNYFACLNNPPYPDAAGGPCTFDFTNFNPVPLGTAWNQAMWFPDVVRSITGNLELKGNFTTGMFEHAGLVGIDHLNFNDVDDGFYGFVPTQLNIFAPLYGNGGLLGSAINPFAGYGGSPFGCGYQCSTIALVKKQEWQGFYAQDLISFADDKLHVLLGGRYDIASASTGTAVGSLFPTYNDTLTLANLPGASPFGHYGTTKDKFFSPRVGVVFQPLPWFSVYGSYTESYGLNNGLNAKTFAPLPSQSAIQWEGGVKAEFFDKKLTATAAFFDINKHNMAVADSALLAYYDLLSARSHGAELDITGRIDRNWSVIANYSHVDVRVTKGSPFNFADPFDLINNVPVKGNRFPGVPDNTGNLWVKYDADGAFRGLTGAVGVSRIGTAWGDQANSFIIPAYTLVRLMGGYRFQVGNTWVTTQINVDNLTNTRYFYGWNPAFANRFSLTPGAPRSVLGTLRMEL</sequence>
<dbReference type="GO" id="GO:0038023">
    <property type="term" value="F:signaling receptor activity"/>
    <property type="evidence" value="ECO:0007669"/>
    <property type="project" value="InterPro"/>
</dbReference>
<dbReference type="GO" id="GO:0015891">
    <property type="term" value="P:siderophore transport"/>
    <property type="evidence" value="ECO:0007669"/>
    <property type="project" value="InterPro"/>
</dbReference>